<dbReference type="Proteomes" id="UP000267017">
    <property type="component" value="Unassembled WGS sequence"/>
</dbReference>
<evidence type="ECO:0000313" key="4">
    <source>
        <dbReference type="EMBL" id="RRJ64634.1"/>
    </source>
</evidence>
<keyword evidence="5" id="KW-1185">Reference proteome</keyword>
<dbReference type="InterPro" id="IPR005674">
    <property type="entry name" value="CocE/Ser_esterase"/>
</dbReference>
<dbReference type="Gene3D" id="3.40.50.1820">
    <property type="entry name" value="alpha/beta hydrolase"/>
    <property type="match status" value="2"/>
</dbReference>
<organism evidence="4 5">
    <name type="scientific">Paenibacillus oralis</name>
    <dbReference type="NCBI Taxonomy" id="2490856"/>
    <lineage>
        <taxon>Bacteria</taxon>
        <taxon>Bacillati</taxon>
        <taxon>Bacillota</taxon>
        <taxon>Bacilli</taxon>
        <taxon>Bacillales</taxon>
        <taxon>Paenibacillaceae</taxon>
        <taxon>Paenibacillus</taxon>
    </lineage>
</organism>
<evidence type="ECO:0000259" key="3">
    <source>
        <dbReference type="SMART" id="SM00939"/>
    </source>
</evidence>
<evidence type="ECO:0000313" key="5">
    <source>
        <dbReference type="Proteomes" id="UP000267017"/>
    </source>
</evidence>
<feature type="chain" id="PRO_5039379007" evidence="2">
    <location>
        <begin position="26"/>
        <end position="712"/>
    </location>
</feature>
<dbReference type="Gene3D" id="2.60.120.260">
    <property type="entry name" value="Galactose-binding domain-like"/>
    <property type="match status" value="1"/>
</dbReference>
<evidence type="ECO:0000256" key="1">
    <source>
        <dbReference type="ARBA" id="ARBA00022801"/>
    </source>
</evidence>
<dbReference type="SUPFAM" id="SSF49785">
    <property type="entry name" value="Galactose-binding domain-like"/>
    <property type="match status" value="1"/>
</dbReference>
<proteinExistence type="predicted"/>
<accession>A0A3P3U3D2</accession>
<keyword evidence="2" id="KW-0732">Signal</keyword>
<dbReference type="Pfam" id="PF08530">
    <property type="entry name" value="PepX_C"/>
    <property type="match status" value="1"/>
</dbReference>
<name>A0A3P3U3D2_9BACL</name>
<dbReference type="RefSeq" id="WP_128632437.1">
    <property type="nucleotide sequence ID" value="NZ_RRCN01000001.1"/>
</dbReference>
<dbReference type="InterPro" id="IPR008979">
    <property type="entry name" value="Galactose-bd-like_sf"/>
</dbReference>
<reference evidence="4 5" key="1">
    <citation type="submission" date="2018-11" db="EMBL/GenBank/DDBJ databases">
        <title>Genome sequencing of Paenibacillus sp. KCOM 3021 (= ChDC PVNT-B20).</title>
        <authorList>
            <person name="Kook J.-K."/>
            <person name="Park S.-N."/>
            <person name="Lim Y.K."/>
        </authorList>
    </citation>
    <scope>NUCLEOTIDE SEQUENCE [LARGE SCALE GENOMIC DNA]</scope>
    <source>
        <strain evidence="4 5">KCOM 3021</strain>
    </source>
</reference>
<feature type="signal peptide" evidence="2">
    <location>
        <begin position="1"/>
        <end position="25"/>
    </location>
</feature>
<dbReference type="AlphaFoldDB" id="A0A3P3U3D2"/>
<dbReference type="InterPro" id="IPR029058">
    <property type="entry name" value="AB_hydrolase_fold"/>
</dbReference>
<evidence type="ECO:0000256" key="2">
    <source>
        <dbReference type="SAM" id="SignalP"/>
    </source>
</evidence>
<comment type="caution">
    <text evidence="4">The sequence shown here is derived from an EMBL/GenBank/DDBJ whole genome shotgun (WGS) entry which is preliminary data.</text>
</comment>
<dbReference type="SUPFAM" id="SSF53474">
    <property type="entry name" value="alpha/beta-Hydrolases"/>
    <property type="match status" value="1"/>
</dbReference>
<gene>
    <name evidence="4" type="ORF">EHV15_18160</name>
</gene>
<dbReference type="PROSITE" id="PS51257">
    <property type="entry name" value="PROKAR_LIPOPROTEIN"/>
    <property type="match status" value="1"/>
</dbReference>
<dbReference type="NCBIfam" id="TIGR00976">
    <property type="entry name" value="CocE_NonD"/>
    <property type="match status" value="2"/>
</dbReference>
<dbReference type="Pfam" id="PF02129">
    <property type="entry name" value="Peptidase_S15"/>
    <property type="match status" value="1"/>
</dbReference>
<dbReference type="InterPro" id="IPR013736">
    <property type="entry name" value="Xaa-Pro_dipept_C"/>
</dbReference>
<sequence>MKNKLKRIISVFVCFVLILSITACSSSNTTKEKVSKPFVYSGYTKAEFKDYKKSSQYVEMSDGTKLAVDIYLPTNGPEQAAFPVVFQYTPYGRAFIMPDVKWYEKPFIKNSVGTWGPVLDRANSFGTVYGSTDKMVNLFLSHGYAYVCADMRGTGASYGTKIDFSPKLAEDGFELVNWIEDQVWSDGSVGMFGGSYLGYSQIITAGQTPKALKAIFPEVFPMDGFTGEIRPGGIFLWAYSQLDMQSYLEHNYYLPDEGYYPTAPVVDEDGDGKLDDEIPLDLNGNGTFLDDYSYPGNPNDPPQYADGEKREHLYYLGVYEHLENTPYSDLGPKTAFIDDEWEYTDGGKTKTVSAYSVGPSSALAAIMESGVPVYNHGGWMDPFVRGTTELYSTLKDTNPSKLVIDAGYHEGTSPYWEYFGEDEEEVLAKYGVEMLRFFDRYLKGIENGIDTEPPVYIYNMNGDGWRAENEWPLARQEMKSYYFAENGTLDTIIAAAGTDLYTVNYKHDARWGKSYRTSRWQMASPDELPVRTELDKMSLTYTTAPMTQDTEVTGHPVVDFWVSSTADNGDFFIYLEDVDENGKAVLVTEGLLRAGFNGLYDNDTMIQGREKGIDVKPELPWHGYEKSQYNDAVFANGSIVQLTVDLLPTSWVFKEGHSIRVSIACADWPTFEILPELSPTNNPDDPDNIVPVITVHRDGEHPSHLMLPVIPR</sequence>
<protein>
    <submittedName>
        <fullName evidence="4">CocE/NonD family hydrolase</fullName>
    </submittedName>
</protein>
<dbReference type="InterPro" id="IPR000383">
    <property type="entry name" value="Xaa-Pro-like_dom"/>
</dbReference>
<feature type="domain" description="Xaa-Pro dipeptidyl-peptidase C-terminal" evidence="3">
    <location>
        <begin position="435"/>
        <end position="706"/>
    </location>
</feature>
<dbReference type="SMART" id="SM00939">
    <property type="entry name" value="PepX_C"/>
    <property type="match status" value="1"/>
</dbReference>
<dbReference type="GO" id="GO:0008239">
    <property type="term" value="F:dipeptidyl-peptidase activity"/>
    <property type="evidence" value="ECO:0007669"/>
    <property type="project" value="InterPro"/>
</dbReference>
<keyword evidence="1 4" id="KW-0378">Hydrolase</keyword>
<dbReference type="EMBL" id="RRCN01000001">
    <property type="protein sequence ID" value="RRJ64634.1"/>
    <property type="molecule type" value="Genomic_DNA"/>
</dbReference>
<dbReference type="OrthoDB" id="319764at2"/>